<comment type="caution">
    <text evidence="3">The sequence shown here is derived from an EMBL/GenBank/DDBJ whole genome shotgun (WGS) entry which is preliminary data.</text>
</comment>
<dbReference type="Gene3D" id="1.20.120.520">
    <property type="entry name" value="nmb1532 protein domain like"/>
    <property type="match status" value="1"/>
</dbReference>
<reference evidence="3 4" key="1">
    <citation type="submission" date="2021-08" db="EMBL/GenBank/DDBJ databases">
        <title>Draft genome sequence of Mycolicibacterium sp. NGTWS1702 strain.</title>
        <authorList>
            <person name="Matsumoto M."/>
            <person name="Tang B.C.C."/>
            <person name="Machida Y."/>
            <person name="Matoyama H."/>
            <person name="Kishihara T."/>
            <person name="Sato S."/>
            <person name="Kondo I."/>
            <person name="Sano M."/>
            <person name="Kato G."/>
        </authorList>
    </citation>
    <scope>NUCLEOTIDE SEQUENCE [LARGE SCALE GENOMIC DNA]</scope>
    <source>
        <strain evidence="3 4">NGTWSNA01</strain>
    </source>
</reference>
<dbReference type="InterPro" id="IPR018720">
    <property type="entry name" value="DUF2249"/>
</dbReference>
<dbReference type="InterPro" id="IPR012312">
    <property type="entry name" value="Hemerythrin-like"/>
</dbReference>
<sequence length="260" mass="27435">MSVNEVIVSSTPADAEAVEAIKNHHAELAGHVATLTEAMLSAAERGSDIEAPRTAAVAFLTGELMPHAVAEEEHLYPAAARTDRARLLIESMIAAHHVIGALVEQIRSEPSPVRAAAAANTLRVLFEAHLADENDRILAVVAADPDISLAEVTHGMHELLGGHSGGHAAESGHGAAGGCQCGEVDAEDPVLDVREVPHSIRHATVFGAFDAVPAGGSLILVAHHDPIPLLHQLHDRTAGRIEVSYEERGPEAWRLRLAKL</sequence>
<organism evidence="3 4">
    <name type="scientific">Mycolicibacterium cyprinidarum</name>
    <dbReference type="NCBI Taxonomy" id="2860311"/>
    <lineage>
        <taxon>Bacteria</taxon>
        <taxon>Bacillati</taxon>
        <taxon>Actinomycetota</taxon>
        <taxon>Actinomycetes</taxon>
        <taxon>Mycobacteriales</taxon>
        <taxon>Mycobacteriaceae</taxon>
        <taxon>Mycolicibacterium</taxon>
    </lineage>
</organism>
<dbReference type="EMBL" id="BPRH01001379">
    <property type="protein sequence ID" value="GJF13141.1"/>
    <property type="molecule type" value="Genomic_DNA"/>
</dbReference>
<protein>
    <recommendedName>
        <fullName evidence="5">Cation-binding protein</fullName>
    </recommendedName>
</protein>
<dbReference type="Proteomes" id="UP001060504">
    <property type="component" value="Unassembled WGS sequence"/>
</dbReference>
<evidence type="ECO:0000259" key="2">
    <source>
        <dbReference type="Pfam" id="PF10006"/>
    </source>
</evidence>
<dbReference type="Pfam" id="PF01814">
    <property type="entry name" value="Hemerythrin"/>
    <property type="match status" value="1"/>
</dbReference>
<evidence type="ECO:0000313" key="4">
    <source>
        <dbReference type="Proteomes" id="UP001060504"/>
    </source>
</evidence>
<evidence type="ECO:0000259" key="1">
    <source>
        <dbReference type="Pfam" id="PF01814"/>
    </source>
</evidence>
<keyword evidence="4" id="KW-1185">Reference proteome</keyword>
<accession>A0ABQ4VF17</accession>
<dbReference type="Pfam" id="PF10006">
    <property type="entry name" value="DUF2249"/>
    <property type="match status" value="1"/>
</dbReference>
<feature type="domain" description="Hemerythrin-like" evidence="1">
    <location>
        <begin position="17"/>
        <end position="139"/>
    </location>
</feature>
<evidence type="ECO:0000313" key="3">
    <source>
        <dbReference type="EMBL" id="GJF13141.1"/>
    </source>
</evidence>
<proteinExistence type="predicted"/>
<gene>
    <name evidence="3" type="ORF">NGTWS1702_13010</name>
</gene>
<evidence type="ECO:0008006" key="5">
    <source>
        <dbReference type="Google" id="ProtNLM"/>
    </source>
</evidence>
<name>A0ABQ4VF17_9MYCO</name>
<feature type="domain" description="DUF2249" evidence="2">
    <location>
        <begin position="190"/>
        <end position="259"/>
    </location>
</feature>